<gene>
    <name evidence="4" type="ORF">SSLN_LOCUS9664</name>
</gene>
<feature type="region of interest" description="Disordered" evidence="2">
    <location>
        <begin position="206"/>
        <end position="236"/>
    </location>
</feature>
<dbReference type="WBParaSite" id="SSLN_0001002601-mRNA-1">
    <property type="protein sequence ID" value="SSLN_0001002601-mRNA-1"/>
    <property type="gene ID" value="SSLN_0001002601"/>
</dbReference>
<protein>
    <submittedName>
        <fullName evidence="6">C2H2-type domain-containing protein</fullName>
    </submittedName>
</protein>
<evidence type="ECO:0000313" key="6">
    <source>
        <dbReference type="WBParaSite" id="SSLN_0001002601-mRNA-1"/>
    </source>
</evidence>
<keyword evidence="1" id="KW-0862">Zinc</keyword>
<evidence type="ECO:0000259" key="3">
    <source>
        <dbReference type="PROSITE" id="PS50157"/>
    </source>
</evidence>
<reference evidence="4 5" key="2">
    <citation type="submission" date="2018-11" db="EMBL/GenBank/DDBJ databases">
        <authorList>
            <consortium name="Pathogen Informatics"/>
        </authorList>
    </citation>
    <scope>NUCLEOTIDE SEQUENCE [LARGE SCALE GENOMIC DNA]</scope>
    <source>
        <strain evidence="4 5">NST_G2</strain>
    </source>
</reference>
<dbReference type="PROSITE" id="PS50157">
    <property type="entry name" value="ZINC_FINGER_C2H2_2"/>
    <property type="match status" value="1"/>
</dbReference>
<evidence type="ECO:0000313" key="4">
    <source>
        <dbReference type="EMBL" id="VDL96049.1"/>
    </source>
</evidence>
<dbReference type="SMART" id="SM00355">
    <property type="entry name" value="ZnF_C2H2"/>
    <property type="match status" value="1"/>
</dbReference>
<dbReference type="InterPro" id="IPR036236">
    <property type="entry name" value="Znf_C2H2_sf"/>
</dbReference>
<dbReference type="PROSITE" id="PS00028">
    <property type="entry name" value="ZINC_FINGER_C2H2_1"/>
    <property type="match status" value="1"/>
</dbReference>
<keyword evidence="5" id="KW-1185">Reference proteome</keyword>
<organism evidence="6">
    <name type="scientific">Schistocephalus solidus</name>
    <name type="common">Tapeworm</name>
    <dbReference type="NCBI Taxonomy" id="70667"/>
    <lineage>
        <taxon>Eukaryota</taxon>
        <taxon>Metazoa</taxon>
        <taxon>Spiralia</taxon>
        <taxon>Lophotrochozoa</taxon>
        <taxon>Platyhelminthes</taxon>
        <taxon>Cestoda</taxon>
        <taxon>Eucestoda</taxon>
        <taxon>Diphyllobothriidea</taxon>
        <taxon>Diphyllobothriidae</taxon>
        <taxon>Schistocephalus</taxon>
    </lineage>
</organism>
<dbReference type="SUPFAM" id="SSF57667">
    <property type="entry name" value="beta-beta-alpha zinc fingers"/>
    <property type="match status" value="1"/>
</dbReference>
<keyword evidence="1" id="KW-0479">Metal-binding</keyword>
<evidence type="ECO:0000313" key="5">
    <source>
        <dbReference type="Proteomes" id="UP000275846"/>
    </source>
</evidence>
<dbReference type="OrthoDB" id="6319425at2759"/>
<dbReference type="InterPro" id="IPR013087">
    <property type="entry name" value="Znf_C2H2_type"/>
</dbReference>
<keyword evidence="1" id="KW-0863">Zinc-finger</keyword>
<evidence type="ECO:0000256" key="1">
    <source>
        <dbReference type="PROSITE-ProRule" id="PRU00042"/>
    </source>
</evidence>
<sequence>MQQQSYKINFCFTCLRPHDDDATPTTDNNFMDAPPPTITDTILPPPPPAPITVTNTTCPIPATSVATSDYLPPVTSNVTTAPSTSNGDSVLICPHCDRTFNSHIGLFGHLRIHRTETGGLVPGAPTHNRDRHLQCPHCSRAFTHHMVHTYPRKFNPPRCHHILRTHKHFPQSSHERDYQQSPHRLSTSWYILSSLSLHLLITHRPGQSLANPSHRDRRTSARSPNIHPPHSTQRPI</sequence>
<evidence type="ECO:0000256" key="2">
    <source>
        <dbReference type="SAM" id="MobiDB-lite"/>
    </source>
</evidence>
<dbReference type="AlphaFoldDB" id="A0A183SZL6"/>
<dbReference type="EMBL" id="UYSU01035384">
    <property type="protein sequence ID" value="VDL96049.1"/>
    <property type="molecule type" value="Genomic_DNA"/>
</dbReference>
<name>A0A183SZL6_SCHSO</name>
<reference evidence="6" key="1">
    <citation type="submission" date="2016-06" db="UniProtKB">
        <authorList>
            <consortium name="WormBaseParasite"/>
        </authorList>
    </citation>
    <scope>IDENTIFICATION</scope>
</reference>
<dbReference type="Proteomes" id="UP000275846">
    <property type="component" value="Unassembled WGS sequence"/>
</dbReference>
<proteinExistence type="predicted"/>
<feature type="domain" description="C2H2-type" evidence="3">
    <location>
        <begin position="91"/>
        <end position="118"/>
    </location>
</feature>
<dbReference type="GO" id="GO:0008270">
    <property type="term" value="F:zinc ion binding"/>
    <property type="evidence" value="ECO:0007669"/>
    <property type="project" value="UniProtKB-KW"/>
</dbReference>
<accession>A0A183SZL6</accession>